<dbReference type="Proteomes" id="UP001231587">
    <property type="component" value="Unassembled WGS sequence"/>
</dbReference>
<dbReference type="Proteomes" id="UP001138672">
    <property type="component" value="Unassembled WGS sequence"/>
</dbReference>
<evidence type="ECO:0000256" key="1">
    <source>
        <dbReference type="SAM" id="Phobius"/>
    </source>
</evidence>
<dbReference type="AlphaFoldDB" id="A0A9X1C9A5"/>
<evidence type="ECO:0000313" key="4">
    <source>
        <dbReference type="Proteomes" id="UP001138672"/>
    </source>
</evidence>
<reference evidence="2" key="1">
    <citation type="submission" date="2021-03" db="EMBL/GenBank/DDBJ databases">
        <title>Genomic Encyclopedia of Type Strains, Phase IV (KMG-IV): sequencing the most valuable type-strain genomes for metagenomic binning, comparative biology and taxonomic classification.</title>
        <authorList>
            <person name="Goeker M."/>
        </authorList>
    </citation>
    <scope>NUCLEOTIDE SEQUENCE</scope>
    <source>
        <strain evidence="2">DSM 15523</strain>
        <strain evidence="3 5">DSM 16476</strain>
    </source>
</reference>
<evidence type="ECO:0000313" key="3">
    <source>
        <dbReference type="EMBL" id="MDQ0335866.1"/>
    </source>
</evidence>
<evidence type="ECO:0000313" key="5">
    <source>
        <dbReference type="Proteomes" id="UP001231587"/>
    </source>
</evidence>
<dbReference type="OrthoDB" id="6699667at2"/>
<proteinExistence type="predicted"/>
<keyword evidence="1" id="KW-0472">Membrane</keyword>
<dbReference type="EMBL" id="JAUSUU010000007">
    <property type="protein sequence ID" value="MDQ0335866.1"/>
    <property type="molecule type" value="Genomic_DNA"/>
</dbReference>
<keyword evidence="1" id="KW-0812">Transmembrane</keyword>
<organism evidence="2 4">
    <name type="scientific">Formosa algae</name>
    <dbReference type="NCBI Taxonomy" id="225843"/>
    <lineage>
        <taxon>Bacteria</taxon>
        <taxon>Pseudomonadati</taxon>
        <taxon>Bacteroidota</taxon>
        <taxon>Flavobacteriia</taxon>
        <taxon>Flavobacteriales</taxon>
        <taxon>Flavobacteriaceae</taxon>
        <taxon>Formosa</taxon>
    </lineage>
</organism>
<protein>
    <submittedName>
        <fullName evidence="2">Uncharacterized protein</fullName>
    </submittedName>
</protein>
<comment type="caution">
    <text evidence="2">The sequence shown here is derived from an EMBL/GenBank/DDBJ whole genome shotgun (WGS) entry which is preliminary data.</text>
</comment>
<feature type="transmembrane region" description="Helical" evidence="1">
    <location>
        <begin position="6"/>
        <end position="25"/>
    </location>
</feature>
<gene>
    <name evidence="2" type="ORF">J2Z56_002651</name>
    <name evidence="3" type="ORF">J2Z57_002318</name>
</gene>
<name>A0A9X1C9A5_9FLAO</name>
<dbReference type="EMBL" id="JAGGJQ010000007">
    <property type="protein sequence ID" value="MBP1840721.1"/>
    <property type="molecule type" value="Genomic_DNA"/>
</dbReference>
<dbReference type="RefSeq" id="WP_157486314.1">
    <property type="nucleotide sequence ID" value="NZ_JAGGJQ010000007.1"/>
</dbReference>
<keyword evidence="5" id="KW-1185">Reference proteome</keyword>
<sequence>MNTKKILIILGVLILIVGGYFYAYLKASASMYSTHTVDKSPFYITKAPIIIKHLNIPKGTTIRYKQRYFWQKMEQDKLLKEADITELSFEKGNYINWGGVPITSIYKFFNTDMTGYTVNADFSALAADQETPFSKQWQSCSNSLSITVKDANDWSCNKNNLADIESCSVSYQRYFSEDANQQMFLDQLYIELMKIAD</sequence>
<keyword evidence="1" id="KW-1133">Transmembrane helix</keyword>
<accession>A0A9X1C9A5</accession>
<evidence type="ECO:0000313" key="2">
    <source>
        <dbReference type="EMBL" id="MBP1840721.1"/>
    </source>
</evidence>